<organism evidence="1">
    <name type="scientific">Phage sp. ct4bw6</name>
    <dbReference type="NCBI Taxonomy" id="2826747"/>
    <lineage>
        <taxon>Viruses</taxon>
    </lineage>
</organism>
<proteinExistence type="predicted"/>
<evidence type="ECO:0000313" key="1">
    <source>
        <dbReference type="EMBL" id="DAD85937.1"/>
    </source>
</evidence>
<name>A0A8S5MUC0_9VIRU</name>
<protein>
    <submittedName>
        <fullName evidence="1">Uncharacterized protein</fullName>
    </submittedName>
</protein>
<dbReference type="EMBL" id="BK014991">
    <property type="protein sequence ID" value="DAD85937.1"/>
    <property type="molecule type" value="Genomic_DNA"/>
</dbReference>
<accession>A0A8S5MUC0</accession>
<reference evidence="1" key="1">
    <citation type="journal article" date="2021" name="Proc. Natl. Acad. Sci. U.S.A.">
        <title>A Catalog of Tens of Thousands of Viruses from Human Metagenomes Reveals Hidden Associations with Chronic Diseases.</title>
        <authorList>
            <person name="Tisza M.J."/>
            <person name="Buck C.B."/>
        </authorList>
    </citation>
    <scope>NUCLEOTIDE SEQUENCE</scope>
    <source>
        <strain evidence="1">Ct4bw6</strain>
    </source>
</reference>
<sequence>MRMAAAMRRPASAARRWRLRRLWGRGTFVPVGAVRRAARPRVGSGSVLTRGKAAPAAVLARRSRRACSASHCPVEKVAVGRSACRALLMAQVYDDIRGGCKSGRGRGGPDRVPVQGLRPDLRGAVDRDRGHLLPRLDDVTRVRDQEAAANEAVAAGHIAHGERAGHQSDSGLVSCHNADEVGRRPSGRGQGRVYVRHGSGLLSAVGVGDEVRERYGQGVLAPNAAAPLGERGHVPAAVAGHGPERDLPGAVAVQGVPHGDEDVRPRHHQLEVGLTGGEAAEALDGLLFLQGVGNPLVVQVAGDLAAERSGRLAGVVCVEHGSS</sequence>